<organism evidence="13 14">
    <name type="scientific">Psittacine adenovirus 1</name>
    <dbReference type="NCBI Taxonomy" id="318592"/>
    <lineage>
        <taxon>Viruses</taxon>
        <taxon>Varidnaviria</taxon>
        <taxon>Bamfordvirae</taxon>
        <taxon>Preplasmiviricota</taxon>
        <taxon>Polisuviricotina</taxon>
        <taxon>Pharingeaviricetes</taxon>
        <taxon>Rowavirales</taxon>
        <taxon>Adenoviridae</taxon>
        <taxon>Aviadenovirus</taxon>
        <taxon>Aviadenovirus senegalense</taxon>
        <taxon>Psittacine aviadenovirus C</taxon>
    </lineage>
</organism>
<name>A0A2Z5E058_9ADEN</name>
<dbReference type="GO" id="GO:0044423">
    <property type="term" value="C:virion component"/>
    <property type="evidence" value="ECO:0007669"/>
    <property type="project" value="UniProtKB-KW"/>
</dbReference>
<dbReference type="GO" id="GO:0019073">
    <property type="term" value="P:viral DNA genome packaging"/>
    <property type="evidence" value="ECO:0007669"/>
    <property type="project" value="InterPro"/>
</dbReference>
<keyword evidence="7" id="KW-0805">Transcription regulation</keyword>
<dbReference type="GO" id="GO:0003677">
    <property type="term" value="F:DNA binding"/>
    <property type="evidence" value="ECO:0007669"/>
    <property type="project" value="UniProtKB-KW"/>
</dbReference>
<evidence type="ECO:0000256" key="2">
    <source>
        <dbReference type="ARBA" id="ARBA00022562"/>
    </source>
</evidence>
<reference evidence="13 14" key="1">
    <citation type="submission" date="2018-07" db="EMBL/GenBank/DDBJ databases">
        <title>Complete genome sequence of a Psittacine Adenovirus-1 identified from a Poicephalus senegalus in Italy.</title>
        <authorList>
            <person name="Milani A."/>
            <person name="Zamperin G."/>
            <person name="Fusaro A."/>
            <person name="Monne I."/>
        </authorList>
    </citation>
    <scope>NUCLEOTIDE SEQUENCE [LARGE SCALE GENOMIC DNA]</scope>
    <source>
        <strain evidence="13">18VIR149_ITA_2018</strain>
    </source>
</reference>
<keyword evidence="1" id="KW-0597">Phosphoprotein</keyword>
<keyword evidence="9" id="KW-0010">Activator</keyword>
<feature type="region of interest" description="Disordered" evidence="12">
    <location>
        <begin position="377"/>
        <end position="424"/>
    </location>
</feature>
<proteinExistence type="predicted"/>
<evidence type="ECO:0000256" key="12">
    <source>
        <dbReference type="SAM" id="MobiDB-lite"/>
    </source>
</evidence>
<evidence type="ECO:0000256" key="8">
    <source>
        <dbReference type="ARBA" id="ARBA00023125"/>
    </source>
</evidence>
<evidence type="ECO:0000256" key="9">
    <source>
        <dbReference type="ARBA" id="ARBA00023159"/>
    </source>
</evidence>
<keyword evidence="3" id="KW-1188">Viral release from host cell</keyword>
<dbReference type="EMBL" id="MH580295">
    <property type="protein sequence ID" value="AXB73043.1"/>
    <property type="molecule type" value="Genomic_DNA"/>
</dbReference>
<keyword evidence="8" id="KW-0238">DNA-binding</keyword>
<keyword evidence="5" id="KW-0067">ATP-binding</keyword>
<feature type="compositionally biased region" description="Low complexity" evidence="12">
    <location>
        <begin position="388"/>
        <end position="400"/>
    </location>
</feature>
<dbReference type="GO" id="GO:0005524">
    <property type="term" value="F:ATP binding"/>
    <property type="evidence" value="ECO:0007669"/>
    <property type="project" value="UniProtKB-KW"/>
</dbReference>
<accession>A0A2Z5E058</accession>
<dbReference type="InterPro" id="IPR003389">
    <property type="entry name" value="Adeno_IVa2"/>
</dbReference>
<evidence type="ECO:0000256" key="4">
    <source>
        <dbReference type="ARBA" id="ARBA00022741"/>
    </source>
</evidence>
<evidence type="ECO:0000256" key="3">
    <source>
        <dbReference type="ARBA" id="ARBA00022612"/>
    </source>
</evidence>
<dbReference type="Proteomes" id="UP000319520">
    <property type="component" value="Segment"/>
</dbReference>
<keyword evidence="14" id="KW-1185">Reference proteome</keyword>
<evidence type="ECO:0000256" key="1">
    <source>
        <dbReference type="ARBA" id="ARBA00022553"/>
    </source>
</evidence>
<evidence type="ECO:0000313" key="13">
    <source>
        <dbReference type="EMBL" id="AXB73043.1"/>
    </source>
</evidence>
<protein>
    <submittedName>
        <fullName evidence="13">Iva2 maturation protein</fullName>
    </submittedName>
</protein>
<keyword evidence="10" id="KW-0804">Transcription</keyword>
<keyword evidence="11" id="KW-0231">Viral genome packaging</keyword>
<evidence type="ECO:0000313" key="14">
    <source>
        <dbReference type="Proteomes" id="UP000319520"/>
    </source>
</evidence>
<evidence type="ECO:0000256" key="10">
    <source>
        <dbReference type="ARBA" id="ARBA00023163"/>
    </source>
</evidence>
<keyword evidence="2" id="KW-1048">Host nucleus</keyword>
<keyword evidence="4" id="KW-0547">Nucleotide-binding</keyword>
<dbReference type="KEGG" id="vg:80528081"/>
<evidence type="ECO:0000256" key="5">
    <source>
        <dbReference type="ARBA" id="ARBA00022840"/>
    </source>
</evidence>
<dbReference type="SUPFAM" id="SSF52540">
    <property type="entry name" value="P-loop containing nucleoside triphosphate hydrolases"/>
    <property type="match status" value="1"/>
</dbReference>
<evidence type="ECO:0000256" key="6">
    <source>
        <dbReference type="ARBA" id="ARBA00022844"/>
    </source>
</evidence>
<evidence type="ECO:0000256" key="11">
    <source>
        <dbReference type="ARBA" id="ARBA00023219"/>
    </source>
</evidence>
<dbReference type="RefSeq" id="YP_010790672.1">
    <property type="nucleotide sequence ID" value="NC_075452.1"/>
</dbReference>
<keyword evidence="6" id="KW-0946">Virion</keyword>
<dbReference type="Pfam" id="PF02456">
    <property type="entry name" value="Adeno_IVa2"/>
    <property type="match status" value="1"/>
</dbReference>
<dbReference type="GeneID" id="80528081"/>
<sequence>MEPKKGMSNPPSLKRKAWIFDEEELEMGQQFYDRVTNWYKGASDLAPSIFTEQRFPPYKEFYSLGGVTPRFKELQEDVDRQEAHDAKFLVDGHLTSINMGRQPVIGVIYGPTGSGKSHLLRALLSCNMLQPIPETVIYITPEKHMIPPIEQTAWNLQLIESNYTCKEDGTIAPKTCTFRPDFIEMTYEEATSPENLNIDNPNNVFVRTSQSGPVAVIMDECMDKLCSGSSISVLFHALPSKLFARSAACTAFYVFVVLHNMAPRTAIGNIPTLKVNAKLHIISCQIPQFQFSRFLLSFAHNISKDLVILLKAYFAYLQQKQRFSWVMYTPDPVSDSFRWCVIDNGNAIIPLSINIQERFLKAAKLITRFTDSHKRHLTAPPPAVVMEPGSSPFPSSTTLSSPPPGVSEKDPQGSIRRCHGPTCV</sequence>
<dbReference type="InterPro" id="IPR027417">
    <property type="entry name" value="P-loop_NTPase"/>
</dbReference>
<evidence type="ECO:0000256" key="7">
    <source>
        <dbReference type="ARBA" id="ARBA00023015"/>
    </source>
</evidence>